<dbReference type="Gene3D" id="2.40.10.270">
    <property type="entry name" value="Bacteriophage SPP1 head-tail adaptor protein"/>
    <property type="match status" value="1"/>
</dbReference>
<reference evidence="1 2" key="1">
    <citation type="submission" date="2020-08" db="EMBL/GenBank/DDBJ databases">
        <title>Sequencing the genomes of 1000 actinobacteria strains.</title>
        <authorList>
            <person name="Klenk H.-P."/>
        </authorList>
    </citation>
    <scope>NUCLEOTIDE SEQUENCE [LARGE SCALE GENOMIC DNA]</scope>
    <source>
        <strain evidence="1 2">DSM 22242</strain>
    </source>
</reference>
<dbReference type="InterPro" id="IPR038666">
    <property type="entry name" value="SSP1_head-tail_sf"/>
</dbReference>
<gene>
    <name evidence="1" type="ORF">FHR31_001625</name>
</gene>
<proteinExistence type="predicted"/>
<name>A0A7W5D2N2_9ACTN</name>
<sequence>MSDYDVLAVIEEKKASQDDCGNVSVSEEPVWRGWVRVREMGSTEYWQACAVNEQETVKLFARPSARLAHLNPSRCRVRLAGYPEPLDIASVGQTGGRDSEVLIRASRKRSGAVPYGD</sequence>
<organism evidence="1 2">
    <name type="scientific">Parvibacter caecicola</name>
    <dbReference type="NCBI Taxonomy" id="747645"/>
    <lineage>
        <taxon>Bacteria</taxon>
        <taxon>Bacillati</taxon>
        <taxon>Actinomycetota</taxon>
        <taxon>Coriobacteriia</taxon>
        <taxon>Coriobacteriales</taxon>
        <taxon>Coriobacteriaceae</taxon>
        <taxon>Parvibacter</taxon>
    </lineage>
</organism>
<dbReference type="AlphaFoldDB" id="A0A7W5D2N2"/>
<evidence type="ECO:0000313" key="2">
    <source>
        <dbReference type="Proteomes" id="UP000530850"/>
    </source>
</evidence>
<evidence type="ECO:0000313" key="1">
    <source>
        <dbReference type="EMBL" id="MBB3171799.1"/>
    </source>
</evidence>
<accession>A0A7W5D2N2</accession>
<evidence type="ECO:0008006" key="3">
    <source>
        <dbReference type="Google" id="ProtNLM"/>
    </source>
</evidence>
<dbReference type="RefSeq" id="WP_123185628.1">
    <property type="nucleotide sequence ID" value="NZ_CAOKAH010000012.1"/>
</dbReference>
<dbReference type="GeneID" id="93356931"/>
<protein>
    <recommendedName>
        <fullName evidence="3">Head-tail adaptor protein</fullName>
    </recommendedName>
</protein>
<dbReference type="Proteomes" id="UP000530850">
    <property type="component" value="Unassembled WGS sequence"/>
</dbReference>
<comment type="caution">
    <text evidence="1">The sequence shown here is derived from an EMBL/GenBank/DDBJ whole genome shotgun (WGS) entry which is preliminary data.</text>
</comment>
<dbReference type="EMBL" id="JACHYA010000005">
    <property type="protein sequence ID" value="MBB3171799.1"/>
    <property type="molecule type" value="Genomic_DNA"/>
</dbReference>